<protein>
    <recommendedName>
        <fullName evidence="4">Transmembrane protein</fullName>
    </recommendedName>
</protein>
<evidence type="ECO:0000313" key="2">
    <source>
        <dbReference type="EMBL" id="EGR32334.1"/>
    </source>
</evidence>
<feature type="transmembrane region" description="Helical" evidence="1">
    <location>
        <begin position="19"/>
        <end position="36"/>
    </location>
</feature>
<name>G0QR21_ICHMU</name>
<proteinExistence type="predicted"/>
<dbReference type="AlphaFoldDB" id="G0QR21"/>
<dbReference type="Proteomes" id="UP000008983">
    <property type="component" value="Unassembled WGS sequence"/>
</dbReference>
<keyword evidence="3" id="KW-1185">Reference proteome</keyword>
<evidence type="ECO:0000313" key="3">
    <source>
        <dbReference type="Proteomes" id="UP000008983"/>
    </source>
</evidence>
<dbReference type="InParanoid" id="G0QR21"/>
<dbReference type="GeneID" id="14908495"/>
<organism evidence="2 3">
    <name type="scientific">Ichthyophthirius multifiliis</name>
    <name type="common">White spot disease agent</name>
    <name type="synonym">Ich</name>
    <dbReference type="NCBI Taxonomy" id="5932"/>
    <lineage>
        <taxon>Eukaryota</taxon>
        <taxon>Sar</taxon>
        <taxon>Alveolata</taxon>
        <taxon>Ciliophora</taxon>
        <taxon>Intramacronucleata</taxon>
        <taxon>Oligohymenophorea</taxon>
        <taxon>Hymenostomatida</taxon>
        <taxon>Ophryoglenina</taxon>
        <taxon>Ichthyophthirius</taxon>
    </lineage>
</organism>
<keyword evidence="1" id="KW-0472">Membrane</keyword>
<dbReference type="RefSeq" id="XP_004035820.1">
    <property type="nucleotide sequence ID" value="XM_004035772.1"/>
</dbReference>
<feature type="non-terminal residue" evidence="2">
    <location>
        <position position="1"/>
    </location>
</feature>
<keyword evidence="1" id="KW-1133">Transmembrane helix</keyword>
<evidence type="ECO:0000256" key="1">
    <source>
        <dbReference type="SAM" id="Phobius"/>
    </source>
</evidence>
<sequence length="77" mass="9723">NINYFIEKKIYINSRMSKIHIYLLILIIFTQIYQAQRKCVKIHQIQFCIFHLFKDCVIQQIKYFYFHLNYKQFLFYT</sequence>
<keyword evidence="1" id="KW-0812">Transmembrane</keyword>
<gene>
    <name evidence="2" type="ORF">IMG5_087580</name>
</gene>
<dbReference type="EMBL" id="GL983713">
    <property type="protein sequence ID" value="EGR32334.1"/>
    <property type="molecule type" value="Genomic_DNA"/>
</dbReference>
<feature type="non-terminal residue" evidence="2">
    <location>
        <position position="77"/>
    </location>
</feature>
<accession>G0QR21</accession>
<reference evidence="2 3" key="1">
    <citation type="submission" date="2011-07" db="EMBL/GenBank/DDBJ databases">
        <authorList>
            <person name="Coyne R."/>
            <person name="Brami D."/>
            <person name="Johnson J."/>
            <person name="Hostetler J."/>
            <person name="Hannick L."/>
            <person name="Clark T."/>
            <person name="Cassidy-Hanley D."/>
            <person name="Inman J."/>
        </authorList>
    </citation>
    <scope>NUCLEOTIDE SEQUENCE [LARGE SCALE GENOMIC DNA]</scope>
    <source>
        <strain evidence="2 3">G5</strain>
    </source>
</reference>
<evidence type="ECO:0008006" key="4">
    <source>
        <dbReference type="Google" id="ProtNLM"/>
    </source>
</evidence>